<name>A0ACB0YDM0_MELEN</name>
<organism evidence="1 2">
    <name type="scientific">Meloidogyne enterolobii</name>
    <name type="common">Root-knot nematode worm</name>
    <name type="synonym">Meloidogyne mayaguensis</name>
    <dbReference type="NCBI Taxonomy" id="390850"/>
    <lineage>
        <taxon>Eukaryota</taxon>
        <taxon>Metazoa</taxon>
        <taxon>Ecdysozoa</taxon>
        <taxon>Nematoda</taxon>
        <taxon>Chromadorea</taxon>
        <taxon>Rhabditida</taxon>
        <taxon>Tylenchina</taxon>
        <taxon>Tylenchomorpha</taxon>
        <taxon>Tylenchoidea</taxon>
        <taxon>Meloidogynidae</taxon>
        <taxon>Meloidogyninae</taxon>
        <taxon>Meloidogyne</taxon>
    </lineage>
</organism>
<evidence type="ECO:0000313" key="1">
    <source>
        <dbReference type="EMBL" id="CAK5042385.1"/>
    </source>
</evidence>
<evidence type="ECO:0000313" key="2">
    <source>
        <dbReference type="Proteomes" id="UP001497535"/>
    </source>
</evidence>
<dbReference type="Proteomes" id="UP001497535">
    <property type="component" value="Unassembled WGS sequence"/>
</dbReference>
<reference evidence="1" key="1">
    <citation type="submission" date="2023-11" db="EMBL/GenBank/DDBJ databases">
        <authorList>
            <person name="Poullet M."/>
        </authorList>
    </citation>
    <scope>NUCLEOTIDE SEQUENCE</scope>
    <source>
        <strain evidence="1">E1834</strain>
    </source>
</reference>
<proteinExistence type="predicted"/>
<dbReference type="EMBL" id="CAVMJV010000010">
    <property type="protein sequence ID" value="CAK5042385.1"/>
    <property type="molecule type" value="Genomic_DNA"/>
</dbReference>
<accession>A0ACB0YDM0</accession>
<keyword evidence="2" id="KW-1185">Reference proteome</keyword>
<protein>
    <submittedName>
        <fullName evidence="1">Uncharacterized protein</fullName>
    </submittedName>
</protein>
<gene>
    <name evidence="1" type="ORF">MENTE1834_LOCUS10821</name>
</gene>
<sequence length="62" mass="6780">MKTVIEENENEQNINKNNLITNGQSKNWVSFNKEKGEDGGSILLSPVKMAANSSSSDRQPTG</sequence>
<comment type="caution">
    <text evidence="1">The sequence shown here is derived from an EMBL/GenBank/DDBJ whole genome shotgun (WGS) entry which is preliminary data.</text>
</comment>